<keyword evidence="23" id="KW-1185">Reference proteome</keyword>
<comment type="catalytic activity">
    <reaction evidence="13">
        <text>L-glutamate + NH4(+) + ATP = L-glutamine + ADP + phosphate + H(+)</text>
        <dbReference type="Rhea" id="RHEA:16169"/>
        <dbReference type="ChEBI" id="CHEBI:15378"/>
        <dbReference type="ChEBI" id="CHEBI:28938"/>
        <dbReference type="ChEBI" id="CHEBI:29985"/>
        <dbReference type="ChEBI" id="CHEBI:30616"/>
        <dbReference type="ChEBI" id="CHEBI:43474"/>
        <dbReference type="ChEBI" id="CHEBI:58359"/>
        <dbReference type="ChEBI" id="CHEBI:456216"/>
        <dbReference type="EC" id="6.3.1.2"/>
    </reaction>
</comment>
<evidence type="ECO:0000256" key="5">
    <source>
        <dbReference type="ARBA" id="ARBA00022490"/>
    </source>
</evidence>
<dbReference type="Gene3D" id="3.30.590.10">
    <property type="entry name" value="Glutamine synthetase/guanido kinase, catalytic domain"/>
    <property type="match status" value="1"/>
</dbReference>
<keyword evidence="10 16" id="KW-0460">Magnesium</keyword>
<evidence type="ECO:0000256" key="19">
    <source>
        <dbReference type="RuleBase" id="RU000384"/>
    </source>
</evidence>
<dbReference type="InterPro" id="IPR014746">
    <property type="entry name" value="Gln_synth/guanido_kin_cat_dom"/>
</dbReference>
<feature type="binding site" evidence="14">
    <location>
        <position position="333"/>
    </location>
    <ligand>
        <name>L-glutamate</name>
        <dbReference type="ChEBI" id="CHEBI:29985"/>
    </ligand>
</feature>
<evidence type="ECO:0000256" key="13">
    <source>
        <dbReference type="ARBA" id="ARBA00049436"/>
    </source>
</evidence>
<keyword evidence="8 15" id="KW-0547">Nucleotide-binding</keyword>
<evidence type="ECO:0000256" key="3">
    <source>
        <dbReference type="ARBA" id="ARBA00012937"/>
    </source>
</evidence>
<keyword evidence="5" id="KW-0963">Cytoplasm</keyword>
<comment type="similarity">
    <text evidence="2 18 19">Belongs to the glutamine synthetase family.</text>
</comment>
<feature type="domain" description="GS catalytic" evidence="21">
    <location>
        <begin position="125"/>
        <end position="461"/>
    </location>
</feature>
<dbReference type="SUPFAM" id="SSF54368">
    <property type="entry name" value="Glutamine synthetase, N-terminal domain"/>
    <property type="match status" value="1"/>
</dbReference>
<feature type="binding site" evidence="15">
    <location>
        <position position="200"/>
    </location>
    <ligand>
        <name>ATP</name>
        <dbReference type="ChEBI" id="CHEBI:30616"/>
    </ligand>
</feature>
<accession>C6PX30</accession>
<gene>
    <name evidence="22" type="ORF">CcarbDRAFT_3347</name>
</gene>
<dbReference type="EC" id="6.3.1.2" evidence="3"/>
<evidence type="ECO:0000259" key="21">
    <source>
        <dbReference type="PROSITE" id="PS51987"/>
    </source>
</evidence>
<dbReference type="InterPro" id="IPR027302">
    <property type="entry name" value="Gln_synth_N_conserv_site"/>
</dbReference>
<dbReference type="SMART" id="SM01230">
    <property type="entry name" value="Gln-synt_C"/>
    <property type="match status" value="1"/>
</dbReference>
<dbReference type="STRING" id="536227.Ccar_09935"/>
<dbReference type="GO" id="GO:0006542">
    <property type="term" value="P:glutamine biosynthetic process"/>
    <property type="evidence" value="ECO:0007669"/>
    <property type="project" value="InterPro"/>
</dbReference>
<feature type="binding site" evidence="14">
    <location>
        <position position="315"/>
    </location>
    <ligand>
        <name>L-glutamate</name>
        <dbReference type="ChEBI" id="CHEBI:29985"/>
    </ligand>
</feature>
<comment type="caution">
    <text evidence="22">The sequence shown here is derived from an EMBL/GenBank/DDBJ whole genome shotgun (WGS) entry which is preliminary data.</text>
</comment>
<comment type="cofactor">
    <cofactor evidence="16">
        <name>Mg(2+)</name>
        <dbReference type="ChEBI" id="CHEBI:18420"/>
    </cofactor>
    <text evidence="16">Binds 2 Mg(2+) ions per subunit.</text>
</comment>
<dbReference type="PROSITE" id="PS51986">
    <property type="entry name" value="GS_BETA_GRASP"/>
    <property type="match status" value="1"/>
</dbReference>
<dbReference type="Proteomes" id="UP000004198">
    <property type="component" value="Unassembled WGS sequence"/>
</dbReference>
<feature type="binding site" evidence="16">
    <location>
        <position position="148"/>
    </location>
    <ligand>
        <name>Mg(2+)</name>
        <dbReference type="ChEBI" id="CHEBI:18420"/>
        <label>1</label>
    </ligand>
</feature>
<feature type="binding site" evidence="14">
    <location>
        <position position="352"/>
    </location>
    <ligand>
        <name>L-glutamate</name>
        <dbReference type="ChEBI" id="CHEBI:29985"/>
    </ligand>
</feature>
<dbReference type="FunFam" id="3.10.20.70:FF:000005">
    <property type="entry name" value="Glutamine synthetase"/>
    <property type="match status" value="1"/>
</dbReference>
<evidence type="ECO:0000256" key="16">
    <source>
        <dbReference type="PIRSR" id="PIRSR604809-3"/>
    </source>
</evidence>
<dbReference type="eggNOG" id="COG0174">
    <property type="taxonomic scope" value="Bacteria"/>
</dbReference>
<evidence type="ECO:0000256" key="8">
    <source>
        <dbReference type="ARBA" id="ARBA00022741"/>
    </source>
</evidence>
<sequence>MLYSIMKIRNMKEGEKALNKQSEREELLRKVEELDVKFIHLQFTDIMGAMKNVSITSDQLEKALNDKVMFDGSSIDGFVRIEESDMYLSPDLSTFTVFPWTNIHKEARLICDIYNIDGTPFEGCPRNVLKKLIREAKDMGYKMQVGPECEFFLFHTDEKGNPSLETHDDAGYFDLAPIDLGGNARNEITMALQEMGFKIETSHHEVAPGQHEIDFKYDDALVTADNIMTFKMVVRIIAQRHGLHATFMPKPKYGISGSGMHLNMSLSTLDSKNAFYDEKNKLELSNSAYYFLGGLMKHAKAFTALTNPTVNSYKRLVPGYEAPVIIAWSASNRSPLIRIPAERGEGTRIELRSPDPCANPYLALAATLKSGLDGIKNKIEPPEQVTSNAYEMENEEIKERGIELLPTDLHEAIKALSKDEVIKSSLGQYAYKRFAEAALYEWNEYSKYVSQWELDRYLRKF</sequence>
<dbReference type="GO" id="GO:0005737">
    <property type="term" value="C:cytoplasm"/>
    <property type="evidence" value="ECO:0007669"/>
    <property type="project" value="UniProtKB-SubCell"/>
</dbReference>
<dbReference type="PANTHER" id="PTHR43785:SF12">
    <property type="entry name" value="TYPE-1 GLUTAMINE SYNTHETASE 2"/>
    <property type="match status" value="1"/>
</dbReference>
<dbReference type="EMBL" id="ACVI01000061">
    <property type="protein sequence ID" value="EET86207.1"/>
    <property type="molecule type" value="Genomic_DNA"/>
</dbReference>
<dbReference type="NCBIfam" id="TIGR00653">
    <property type="entry name" value="GlnA"/>
    <property type="match status" value="1"/>
</dbReference>
<evidence type="ECO:0000259" key="20">
    <source>
        <dbReference type="PROSITE" id="PS51986"/>
    </source>
</evidence>
<feature type="binding site" evidence="16">
    <location>
        <position position="261"/>
    </location>
    <ligand>
        <name>Mg(2+)</name>
        <dbReference type="ChEBI" id="CHEBI:18420"/>
        <label>1</label>
    </ligand>
</feature>
<dbReference type="InterPro" id="IPR004809">
    <property type="entry name" value="Gln_synth_I"/>
</dbReference>
<dbReference type="Pfam" id="PF03951">
    <property type="entry name" value="Gln-synt_N"/>
    <property type="match status" value="1"/>
</dbReference>
<evidence type="ECO:0000256" key="1">
    <source>
        <dbReference type="ARBA" id="ARBA00004496"/>
    </source>
</evidence>
<evidence type="ECO:0000256" key="15">
    <source>
        <dbReference type="PIRSR" id="PIRSR604809-2"/>
    </source>
</evidence>
<evidence type="ECO:0000256" key="14">
    <source>
        <dbReference type="PIRSR" id="PIRSR604809-1"/>
    </source>
</evidence>
<evidence type="ECO:0000256" key="2">
    <source>
        <dbReference type="ARBA" id="ARBA00009897"/>
    </source>
</evidence>
<feature type="binding site" evidence="16">
    <location>
        <position position="212"/>
    </location>
    <ligand>
        <name>Mg(2+)</name>
        <dbReference type="ChEBI" id="CHEBI:18420"/>
        <label>1</label>
    </ligand>
</feature>
<evidence type="ECO:0000313" key="22">
    <source>
        <dbReference type="EMBL" id="EET86207.1"/>
    </source>
</evidence>
<dbReference type="Pfam" id="PF00120">
    <property type="entry name" value="Gln-synt_C"/>
    <property type="match status" value="1"/>
</dbReference>
<feature type="binding site" evidence="14">
    <location>
        <position position="321"/>
    </location>
    <ligand>
        <name>L-glutamate</name>
        <dbReference type="ChEBI" id="CHEBI:29985"/>
    </ligand>
</feature>
<evidence type="ECO:0000256" key="9">
    <source>
        <dbReference type="ARBA" id="ARBA00022840"/>
    </source>
</evidence>
<feature type="binding site" evidence="16">
    <location>
        <position position="205"/>
    </location>
    <ligand>
        <name>Mg(2+)</name>
        <dbReference type="ChEBI" id="CHEBI:18420"/>
        <label>1</label>
    </ligand>
</feature>
<dbReference type="InterPro" id="IPR008147">
    <property type="entry name" value="Gln_synt_N"/>
</dbReference>
<dbReference type="FunFam" id="3.30.590.10:FF:000003">
    <property type="entry name" value="Glutamine synthetase 2"/>
    <property type="match status" value="1"/>
</dbReference>
<keyword evidence="7 16" id="KW-0479">Metal-binding</keyword>
<keyword evidence="9 15" id="KW-0067">ATP-binding</keyword>
<keyword evidence="6 22" id="KW-0436">Ligase</keyword>
<dbReference type="AlphaFoldDB" id="C6PX30"/>
<dbReference type="GO" id="GO:0005524">
    <property type="term" value="F:ATP binding"/>
    <property type="evidence" value="ECO:0007669"/>
    <property type="project" value="UniProtKB-KW"/>
</dbReference>
<evidence type="ECO:0000256" key="6">
    <source>
        <dbReference type="ARBA" id="ARBA00022598"/>
    </source>
</evidence>
<name>C6PX30_9CLOT</name>
<evidence type="ECO:0000256" key="11">
    <source>
        <dbReference type="ARBA" id="ARBA00030136"/>
    </source>
</evidence>
<dbReference type="GO" id="GO:0004356">
    <property type="term" value="F:glutamine synthetase activity"/>
    <property type="evidence" value="ECO:0007669"/>
    <property type="project" value="UniProtKB-EC"/>
</dbReference>
<feature type="modified residue" description="O-AMP-tyrosine" evidence="17">
    <location>
        <position position="390"/>
    </location>
</feature>
<feature type="binding site" evidence="16">
    <location>
        <position position="350"/>
    </location>
    <ligand>
        <name>Mg(2+)</name>
        <dbReference type="ChEBI" id="CHEBI:18420"/>
        <label>1</label>
    </ligand>
</feature>
<dbReference type="SUPFAM" id="SSF55931">
    <property type="entry name" value="Glutamine synthetase/guanido kinase"/>
    <property type="match status" value="1"/>
</dbReference>
<feature type="binding site" evidence="15">
    <location>
        <position position="333"/>
    </location>
    <ligand>
        <name>ATP</name>
        <dbReference type="ChEBI" id="CHEBI:30616"/>
    </ligand>
</feature>
<protein>
    <recommendedName>
        <fullName evidence="4">Glutamine synthetase</fullName>
        <ecNumber evidence="3">6.3.1.2</ecNumber>
    </recommendedName>
    <alternativeName>
        <fullName evidence="12">Glutamate--ammonia ligase</fullName>
    </alternativeName>
    <alternativeName>
        <fullName evidence="11">Glutamine synthetase I alpha</fullName>
    </alternativeName>
</protein>
<evidence type="ECO:0000256" key="10">
    <source>
        <dbReference type="ARBA" id="ARBA00022842"/>
    </source>
</evidence>
<dbReference type="InterPro" id="IPR008146">
    <property type="entry name" value="Gln_synth_cat_dom"/>
</dbReference>
<dbReference type="PROSITE" id="PS51987">
    <property type="entry name" value="GS_CATALYTIC"/>
    <property type="match status" value="1"/>
</dbReference>
<organism evidence="22 23">
    <name type="scientific">Clostridium carboxidivorans P7</name>
    <dbReference type="NCBI Taxonomy" id="536227"/>
    <lineage>
        <taxon>Bacteria</taxon>
        <taxon>Bacillati</taxon>
        <taxon>Bacillota</taxon>
        <taxon>Clostridia</taxon>
        <taxon>Eubacteriales</taxon>
        <taxon>Clostridiaceae</taxon>
        <taxon>Clostridium</taxon>
    </lineage>
</organism>
<proteinExistence type="inferred from homology"/>
<keyword evidence="17" id="KW-0597">Phosphoprotein</keyword>
<dbReference type="Gene3D" id="3.10.20.70">
    <property type="entry name" value="Glutamine synthetase, N-terminal domain"/>
    <property type="match status" value="1"/>
</dbReference>
<evidence type="ECO:0000256" key="18">
    <source>
        <dbReference type="PROSITE-ProRule" id="PRU01330"/>
    </source>
</evidence>
<feature type="binding site" evidence="15">
    <location>
        <begin position="215"/>
        <end position="217"/>
    </location>
    <ligand>
        <name>ATP</name>
        <dbReference type="ChEBI" id="CHEBI:30616"/>
    </ligand>
</feature>
<reference evidence="22 23" key="1">
    <citation type="submission" date="2009-06" db="EMBL/GenBank/DDBJ databases">
        <title>The draft genome of Clostridium carboxidivorans P7.</title>
        <authorList>
            <consortium name="US DOE Joint Genome Institute (JGI-PGF)"/>
            <person name="Lucas S."/>
            <person name="Copeland A."/>
            <person name="Lapidus A."/>
            <person name="Glavina del Rio T."/>
            <person name="Tice H."/>
            <person name="Bruce D."/>
            <person name="Goodwin L."/>
            <person name="Pitluck S."/>
            <person name="Larimer F."/>
            <person name="Land M.L."/>
            <person name="Hauser L."/>
            <person name="Hemme C.L."/>
        </authorList>
    </citation>
    <scope>NUCLEOTIDE SEQUENCE [LARGE SCALE GENOMIC DNA]</scope>
    <source>
        <strain evidence="22 23">P7</strain>
    </source>
</reference>
<dbReference type="InterPro" id="IPR036651">
    <property type="entry name" value="Gln_synt_N_sf"/>
</dbReference>
<feature type="domain" description="GS beta-grasp" evidence="20">
    <location>
        <begin position="34"/>
        <end position="118"/>
    </location>
</feature>
<comment type="subcellular location">
    <subcellularLocation>
        <location evidence="1">Cytoplasm</location>
    </subcellularLocation>
</comment>
<dbReference type="GO" id="GO:0046872">
    <property type="term" value="F:metal ion binding"/>
    <property type="evidence" value="ECO:0007669"/>
    <property type="project" value="UniProtKB-KW"/>
</dbReference>
<evidence type="ECO:0000256" key="17">
    <source>
        <dbReference type="PIRSR" id="PIRSR604809-50"/>
    </source>
</evidence>
<dbReference type="PROSITE" id="PS00180">
    <property type="entry name" value="GLNA_1"/>
    <property type="match status" value="1"/>
</dbReference>
<evidence type="ECO:0000256" key="12">
    <source>
        <dbReference type="ARBA" id="ARBA00030668"/>
    </source>
</evidence>
<feature type="binding site" evidence="16">
    <location>
        <position position="150"/>
    </location>
    <ligand>
        <name>Mg(2+)</name>
        <dbReference type="ChEBI" id="CHEBI:18420"/>
        <label>1</label>
    </ligand>
</feature>
<evidence type="ECO:0000313" key="23">
    <source>
        <dbReference type="Proteomes" id="UP000004198"/>
    </source>
</evidence>
<dbReference type="PANTHER" id="PTHR43785">
    <property type="entry name" value="GAMMA-GLUTAMYLPUTRESCINE SYNTHETASE"/>
    <property type="match status" value="1"/>
</dbReference>
<evidence type="ECO:0000256" key="4">
    <source>
        <dbReference type="ARBA" id="ARBA00021364"/>
    </source>
</evidence>
<evidence type="ECO:0000256" key="7">
    <source>
        <dbReference type="ARBA" id="ARBA00022723"/>
    </source>
</evidence>